<dbReference type="Proteomes" id="UP001344906">
    <property type="component" value="Unassembled WGS sequence"/>
</dbReference>
<dbReference type="EMBL" id="BSRI01000002">
    <property type="protein sequence ID" value="GLV60488.1"/>
    <property type="molecule type" value="Genomic_DNA"/>
</dbReference>
<gene>
    <name evidence="2" type="ORF">KDH_73070</name>
</gene>
<name>A0ABQ6G1S9_9CHLR</name>
<evidence type="ECO:0000313" key="3">
    <source>
        <dbReference type="Proteomes" id="UP001344906"/>
    </source>
</evidence>
<reference evidence="2 3" key="1">
    <citation type="submission" date="2023-02" db="EMBL/GenBank/DDBJ databases">
        <title>Dictyobacter halimunensis sp. nov., a new member of the class Ktedonobacteria from forest soil in a geothermal area.</title>
        <authorList>
            <person name="Rachmania M.K."/>
            <person name="Ningsih F."/>
            <person name="Sakai Y."/>
            <person name="Yabe S."/>
            <person name="Yokota A."/>
            <person name="Sjamsuridzal W."/>
        </authorList>
    </citation>
    <scope>NUCLEOTIDE SEQUENCE [LARGE SCALE GENOMIC DNA]</scope>
    <source>
        <strain evidence="2 3">S3.2.2.5</strain>
    </source>
</reference>
<comment type="caution">
    <text evidence="2">The sequence shown here is derived from an EMBL/GenBank/DDBJ whole genome shotgun (WGS) entry which is preliminary data.</text>
</comment>
<accession>A0ABQ6G1S9</accession>
<keyword evidence="3" id="KW-1185">Reference proteome</keyword>
<protein>
    <submittedName>
        <fullName evidence="2">Uncharacterized protein</fullName>
    </submittedName>
</protein>
<proteinExistence type="predicted"/>
<feature type="region of interest" description="Disordered" evidence="1">
    <location>
        <begin position="18"/>
        <end position="43"/>
    </location>
</feature>
<sequence length="43" mass="4680">MHRMQPFLVALNKLSAWGTSKRGQARSRGKPGTYDGTTSTQAS</sequence>
<evidence type="ECO:0000313" key="2">
    <source>
        <dbReference type="EMBL" id="GLV60488.1"/>
    </source>
</evidence>
<evidence type="ECO:0000256" key="1">
    <source>
        <dbReference type="SAM" id="MobiDB-lite"/>
    </source>
</evidence>
<organism evidence="2 3">
    <name type="scientific">Dictyobacter halimunensis</name>
    <dbReference type="NCBI Taxonomy" id="3026934"/>
    <lineage>
        <taxon>Bacteria</taxon>
        <taxon>Bacillati</taxon>
        <taxon>Chloroflexota</taxon>
        <taxon>Ktedonobacteria</taxon>
        <taxon>Ktedonobacterales</taxon>
        <taxon>Dictyobacteraceae</taxon>
        <taxon>Dictyobacter</taxon>
    </lineage>
</organism>